<feature type="compositionally biased region" description="Acidic residues" evidence="13">
    <location>
        <begin position="331"/>
        <end position="340"/>
    </location>
</feature>
<organism evidence="14 15">
    <name type="scientific">Tilletia horrida</name>
    <dbReference type="NCBI Taxonomy" id="155126"/>
    <lineage>
        <taxon>Eukaryota</taxon>
        <taxon>Fungi</taxon>
        <taxon>Dikarya</taxon>
        <taxon>Basidiomycota</taxon>
        <taxon>Ustilaginomycotina</taxon>
        <taxon>Exobasidiomycetes</taxon>
        <taxon>Tilletiales</taxon>
        <taxon>Tilletiaceae</taxon>
        <taxon>Tilletia</taxon>
    </lineage>
</organism>
<dbReference type="AlphaFoldDB" id="A0AAN6H171"/>
<evidence type="ECO:0000313" key="14">
    <source>
        <dbReference type="EMBL" id="KAK0557822.1"/>
    </source>
</evidence>
<dbReference type="Gene3D" id="3.40.50.150">
    <property type="entry name" value="Vaccinia Virus protein VP39"/>
    <property type="match status" value="1"/>
</dbReference>
<comment type="cofactor">
    <cofactor evidence="1">
        <name>Mg(2+)</name>
        <dbReference type="ChEBI" id="CHEBI:18420"/>
    </cofactor>
</comment>
<dbReference type="GO" id="GO:0046872">
    <property type="term" value="F:metal ion binding"/>
    <property type="evidence" value="ECO:0007669"/>
    <property type="project" value="UniProtKB-KW"/>
</dbReference>
<keyword evidence="10" id="KW-0943">RNA-mediated gene silencing</keyword>
<evidence type="ECO:0000256" key="7">
    <source>
        <dbReference type="ARBA" id="ARBA00022723"/>
    </source>
</evidence>
<feature type="region of interest" description="Disordered" evidence="13">
    <location>
        <begin position="318"/>
        <end position="350"/>
    </location>
</feature>
<feature type="compositionally biased region" description="Low complexity" evidence="13">
    <location>
        <begin position="647"/>
        <end position="667"/>
    </location>
</feature>
<keyword evidence="15" id="KW-1185">Reference proteome</keyword>
<protein>
    <recommendedName>
        <fullName evidence="3">Small RNA 2'-O-methyltransferase</fullName>
        <ecNumber evidence="11">2.1.1.386</ecNumber>
    </recommendedName>
</protein>
<feature type="region of interest" description="Disordered" evidence="13">
    <location>
        <begin position="868"/>
        <end position="945"/>
    </location>
</feature>
<feature type="compositionally biased region" description="Low complexity" evidence="13">
    <location>
        <begin position="1069"/>
        <end position="1095"/>
    </location>
</feature>
<feature type="compositionally biased region" description="Low complexity" evidence="13">
    <location>
        <begin position="391"/>
        <end position="404"/>
    </location>
</feature>
<feature type="region of interest" description="Disordered" evidence="13">
    <location>
        <begin position="631"/>
        <end position="672"/>
    </location>
</feature>
<evidence type="ECO:0000256" key="9">
    <source>
        <dbReference type="ARBA" id="ARBA00022884"/>
    </source>
</evidence>
<keyword evidence="6" id="KW-0949">S-adenosyl-L-methionine</keyword>
<keyword evidence="7" id="KW-0479">Metal-binding</keyword>
<dbReference type="SUPFAM" id="SSF53335">
    <property type="entry name" value="S-adenosyl-L-methionine-dependent methyltransferases"/>
    <property type="match status" value="1"/>
</dbReference>
<feature type="compositionally biased region" description="Acidic residues" evidence="13">
    <location>
        <begin position="914"/>
        <end position="939"/>
    </location>
</feature>
<reference evidence="14" key="1">
    <citation type="journal article" date="2023" name="PhytoFront">
        <title>Draft Genome Resources of Seven Strains of Tilletia horrida, Causal Agent of Kernel Smut of Rice.</title>
        <authorList>
            <person name="Khanal S."/>
            <person name="Antony Babu S."/>
            <person name="Zhou X.G."/>
        </authorList>
    </citation>
    <scope>NUCLEOTIDE SEQUENCE</scope>
    <source>
        <strain evidence="14">TX6</strain>
    </source>
</reference>
<keyword evidence="8" id="KW-0460">Magnesium</keyword>
<evidence type="ECO:0000256" key="5">
    <source>
        <dbReference type="ARBA" id="ARBA00022679"/>
    </source>
</evidence>
<evidence type="ECO:0000313" key="15">
    <source>
        <dbReference type="Proteomes" id="UP001176517"/>
    </source>
</evidence>
<dbReference type="GO" id="GO:0090486">
    <property type="term" value="F:small RNA 2'-O-methyltransferase activity"/>
    <property type="evidence" value="ECO:0007669"/>
    <property type="project" value="UniProtKB-EC"/>
</dbReference>
<feature type="compositionally biased region" description="Low complexity" evidence="13">
    <location>
        <begin position="761"/>
        <end position="787"/>
    </location>
</feature>
<name>A0AAN6H171_9BASI</name>
<dbReference type="GO" id="GO:0030422">
    <property type="term" value="P:siRNA processing"/>
    <property type="evidence" value="ECO:0007669"/>
    <property type="project" value="TreeGrafter"/>
</dbReference>
<dbReference type="Proteomes" id="UP001176517">
    <property type="component" value="Unassembled WGS sequence"/>
</dbReference>
<dbReference type="GO" id="GO:0005634">
    <property type="term" value="C:nucleus"/>
    <property type="evidence" value="ECO:0007669"/>
    <property type="project" value="TreeGrafter"/>
</dbReference>
<dbReference type="PANTHER" id="PTHR21404">
    <property type="entry name" value="HEN1"/>
    <property type="match status" value="1"/>
</dbReference>
<dbReference type="PANTHER" id="PTHR21404:SF3">
    <property type="entry name" value="SMALL RNA 2'-O-METHYLTRANSFERASE"/>
    <property type="match status" value="1"/>
</dbReference>
<feature type="compositionally biased region" description="Basic and acidic residues" evidence="13">
    <location>
        <begin position="456"/>
        <end position="469"/>
    </location>
</feature>
<feature type="region of interest" description="Disordered" evidence="13">
    <location>
        <begin position="761"/>
        <end position="847"/>
    </location>
</feature>
<evidence type="ECO:0000256" key="13">
    <source>
        <dbReference type="SAM" id="MobiDB-lite"/>
    </source>
</evidence>
<evidence type="ECO:0000256" key="4">
    <source>
        <dbReference type="ARBA" id="ARBA00022603"/>
    </source>
</evidence>
<feature type="region of interest" description="Disordered" evidence="13">
    <location>
        <begin position="520"/>
        <end position="574"/>
    </location>
</feature>
<keyword evidence="9" id="KW-0694">RNA-binding</keyword>
<dbReference type="EMBL" id="JAPDMZ010000002">
    <property type="protein sequence ID" value="KAK0557822.1"/>
    <property type="molecule type" value="Genomic_DNA"/>
</dbReference>
<feature type="region of interest" description="Disordered" evidence="13">
    <location>
        <begin position="1"/>
        <end position="33"/>
    </location>
</feature>
<feature type="region of interest" description="Disordered" evidence="13">
    <location>
        <begin position="1054"/>
        <end position="1104"/>
    </location>
</feature>
<evidence type="ECO:0000256" key="3">
    <source>
        <dbReference type="ARBA" id="ARBA00021330"/>
    </source>
</evidence>
<evidence type="ECO:0000256" key="10">
    <source>
        <dbReference type="ARBA" id="ARBA00023158"/>
    </source>
</evidence>
<feature type="compositionally biased region" description="Polar residues" evidence="13">
    <location>
        <begin position="1"/>
        <end position="30"/>
    </location>
</feature>
<dbReference type="GO" id="GO:0001510">
    <property type="term" value="P:RNA methylation"/>
    <property type="evidence" value="ECO:0007669"/>
    <property type="project" value="InterPro"/>
</dbReference>
<accession>A0AAN6H171</accession>
<feature type="region of interest" description="Disordered" evidence="13">
    <location>
        <begin position="446"/>
        <end position="491"/>
    </location>
</feature>
<feature type="region of interest" description="Disordered" evidence="13">
    <location>
        <begin position="384"/>
        <end position="404"/>
    </location>
</feature>
<feature type="compositionally biased region" description="Low complexity" evidence="13">
    <location>
        <begin position="825"/>
        <end position="839"/>
    </location>
</feature>
<dbReference type="GO" id="GO:0003723">
    <property type="term" value="F:RNA binding"/>
    <property type="evidence" value="ECO:0007669"/>
    <property type="project" value="UniProtKB-KW"/>
</dbReference>
<evidence type="ECO:0000256" key="1">
    <source>
        <dbReference type="ARBA" id="ARBA00001946"/>
    </source>
</evidence>
<keyword evidence="5" id="KW-0808">Transferase</keyword>
<keyword evidence="4" id="KW-0489">Methyltransferase</keyword>
<dbReference type="GO" id="GO:0005737">
    <property type="term" value="C:cytoplasm"/>
    <property type="evidence" value="ECO:0007669"/>
    <property type="project" value="TreeGrafter"/>
</dbReference>
<comment type="catalytic activity">
    <reaction evidence="12">
        <text>small RNA 3'-end nucleotide + S-adenosyl-L-methionine = small RNA 3'-end 2'-O-methylnucleotide + S-adenosyl-L-homocysteine + H(+)</text>
        <dbReference type="Rhea" id="RHEA:37887"/>
        <dbReference type="Rhea" id="RHEA-COMP:10415"/>
        <dbReference type="Rhea" id="RHEA-COMP:10416"/>
        <dbReference type="ChEBI" id="CHEBI:15378"/>
        <dbReference type="ChEBI" id="CHEBI:57856"/>
        <dbReference type="ChEBI" id="CHEBI:59789"/>
        <dbReference type="ChEBI" id="CHEBI:74896"/>
        <dbReference type="ChEBI" id="CHEBI:74898"/>
        <dbReference type="EC" id="2.1.1.386"/>
    </reaction>
</comment>
<proteinExistence type="inferred from homology"/>
<dbReference type="InterPro" id="IPR026610">
    <property type="entry name" value="Hen1"/>
</dbReference>
<evidence type="ECO:0000256" key="11">
    <source>
        <dbReference type="ARBA" id="ARBA00035025"/>
    </source>
</evidence>
<evidence type="ECO:0000256" key="8">
    <source>
        <dbReference type="ARBA" id="ARBA00022842"/>
    </source>
</evidence>
<gene>
    <name evidence="14" type="ORF">OC846_000116</name>
</gene>
<evidence type="ECO:0000256" key="12">
    <source>
        <dbReference type="ARBA" id="ARBA00048418"/>
    </source>
</evidence>
<comment type="similarity">
    <text evidence="2">Belongs to the methyltransferase superfamily. HEN1 family.</text>
</comment>
<evidence type="ECO:0000256" key="6">
    <source>
        <dbReference type="ARBA" id="ARBA00022691"/>
    </source>
</evidence>
<comment type="caution">
    <text evidence="14">The sequence shown here is derived from an EMBL/GenBank/DDBJ whole genome shotgun (WGS) entry which is preliminary data.</text>
</comment>
<evidence type="ECO:0000256" key="2">
    <source>
        <dbReference type="ARBA" id="ARBA00009026"/>
    </source>
</evidence>
<dbReference type="InterPro" id="IPR029063">
    <property type="entry name" value="SAM-dependent_MTases_sf"/>
</dbReference>
<feature type="compositionally biased region" description="Low complexity" evidence="13">
    <location>
        <begin position="520"/>
        <end position="537"/>
    </location>
</feature>
<sequence>MSVSSADPVPTTSIAAESVKHQSNTSQDVSAPSVVATEPVGAGASAAIRADPNSSEPTPVFRPPLFEQRQGFILSTLRKHRAREVLEVGCERGRLLTFLAQPEFQVDTFPFHRFPQRLERRLPPHHWTRDVTGLVLERLEGLDLDGENLKAAVHKLELVREREIESAAAQPFEEGDACAPAPNRSHFAPLRFIPMRAAILQGGLEIYNERFRGIDAIVASEVIEHLHEPVLDAFAPILLGRYRPRLLVITTPNYAFNVHFPRTDTQPGVDDPTGRTERKFRHPDHKFEWTTEEFREWCERAAERFGYEVEIGGLGPLNIERRRRPPKLTSEVDEDDDEAGQEGGAEDAAAAAAAKEAALIESLMSRADETNRFASQTAVFKRLGKGPAGTAASSGESRSRSRSNARAIGLLSGSGTGMASGAVVAAAAAASGGVAGVLSSGGAGLGIDTDGVSESDDSRLPQRGRDRSVDPALAVHAGRRPSVISGSESEVGPLQSFTVGPFSLAGGAAGAGLGLDSLGRTASSSSGGSAAPTSSITRPSIQHTRRVSRSRKPEPLPWLSGTGPETSVGAPSVDLSNGGSNAIASISPLANQTSLLTSTGGLDGITITPTPTINLVQHKLLWEADFPAVAPSRPVSPSPDPADADATKTTTTRTTAQQQGASSSSPGSRKRLQPVIAQAVMEVLEMEADLVRVPAVRVVHEASPNLSAENPKENQKEAELTVPTIVEARLPLWSALRDDRVRRNAEGSVSRLLAGLNLLPRSSDPAAVSSADRARSSSQSRSRSSQRGRGGSTVASASIARQLGSGENASNGEAKLIDATPSEESPSVGSAPVASATTSLRPVRDASSVMATDGATWELRLISRPLPRARDSDDEDDEGEIPVVGQGEKKKQKNGAAATRRPAPVGVVAREDLVDGEDDGNEEDDEDDDESDDEDDLLFDGDAAPAAKDRVAGGAIVADDHAIQKLPKRARAAPRSSARANYDLYLVYFGPEATKWLELVEADAAELRAEEDARARQAQEKRAEIDARGNAIEQLGGWGNPALAGLSLDEADRRISEVRQQGAAGNGSGAADASPEATSTATATATATTPDSSQTGAAGLTGWE</sequence>
<dbReference type="EC" id="2.1.1.386" evidence="11"/>